<evidence type="ECO:0000256" key="2">
    <source>
        <dbReference type="SAM" id="MobiDB-lite"/>
    </source>
</evidence>
<keyword evidence="6" id="KW-1185">Reference proteome</keyword>
<gene>
    <name evidence="5" type="ORF">ACFO60_21560</name>
</gene>
<evidence type="ECO:0000259" key="4">
    <source>
        <dbReference type="Pfam" id="PF02638"/>
    </source>
</evidence>
<dbReference type="Pfam" id="PF02638">
    <property type="entry name" value="GHL10"/>
    <property type="match status" value="1"/>
</dbReference>
<evidence type="ECO:0000313" key="5">
    <source>
        <dbReference type="EMBL" id="MFC4533367.1"/>
    </source>
</evidence>
<dbReference type="Gene3D" id="3.20.20.80">
    <property type="entry name" value="Glycosidases"/>
    <property type="match status" value="1"/>
</dbReference>
<comment type="caution">
    <text evidence="5">The sequence shown here is derived from an EMBL/GenBank/DDBJ whole genome shotgun (WGS) entry which is preliminary data.</text>
</comment>
<dbReference type="InterPro" id="IPR006311">
    <property type="entry name" value="TAT_signal"/>
</dbReference>
<sequence length="571" mass="61847">MNSRPVTRRAVLGGLAAAALSPVALGAARAGAPASRIGAVPLTGPRDASPGGGEPHGHSERQMRGMWIASVTNINWPSRAGLPAERQKAEFASWLDYARSHRLNAVFAQVRPAADAFWPSTYEPWSQYLTGVQGRDPGYDPLGFMVEAAHERGLAFHAWFNPYRLSMQADLGRLVPDHPARQNPAWPVAYAGKLYYNPGLPEVRAFVQDAIMDAVERYDIDGVHFDDYFYPYPVEGQEFDDAEAFADHGAGFPDKAAWRRHNVNLLIKEMSERVRAAKPEAQWGVSPFGVWRNAASDPLGSATSASQSYDQQYADTRLWVKRGWLDYIAPQLYWNIGLPAADYAVLAPWWSQVVAGTRTQLWIGQAAYKAGVAGQPAAWQDPAELSRHLTLGRDHPEIGGDIYYNAGDLRADRLGSTTRLLEDHYTRPALPPVLPRLASGAPPRSPALTSARAGAEGVTLSFHATGRAEPRLYAVYRFDEERPSPAGTPAPDPAGGRTPAPASSPSASGADAAGRDDGDPETPAAHLVAVVPGGRGAEFTDPGGRRGSRYRVTALDRANRQSLPSPCLRAR</sequence>
<feature type="chain" id="PRO_5046871161" evidence="3">
    <location>
        <begin position="27"/>
        <end position="571"/>
    </location>
</feature>
<feature type="domain" description="Glycosyl hydrolase-like 10" evidence="4">
    <location>
        <begin position="62"/>
        <end position="373"/>
    </location>
</feature>
<organism evidence="5 6">
    <name type="scientific">Sphaerisporangium dianthi</name>
    <dbReference type="NCBI Taxonomy" id="1436120"/>
    <lineage>
        <taxon>Bacteria</taxon>
        <taxon>Bacillati</taxon>
        <taxon>Actinomycetota</taxon>
        <taxon>Actinomycetes</taxon>
        <taxon>Streptosporangiales</taxon>
        <taxon>Streptosporangiaceae</taxon>
        <taxon>Sphaerisporangium</taxon>
    </lineage>
</organism>
<evidence type="ECO:0000256" key="1">
    <source>
        <dbReference type="ARBA" id="ARBA00022729"/>
    </source>
</evidence>
<dbReference type="PANTHER" id="PTHR43405:SF1">
    <property type="entry name" value="GLYCOSYL HYDROLASE DIGH"/>
    <property type="match status" value="1"/>
</dbReference>
<dbReference type="GO" id="GO:0016787">
    <property type="term" value="F:hydrolase activity"/>
    <property type="evidence" value="ECO:0007669"/>
    <property type="project" value="UniProtKB-KW"/>
</dbReference>
<evidence type="ECO:0000256" key="3">
    <source>
        <dbReference type="SAM" id="SignalP"/>
    </source>
</evidence>
<feature type="compositionally biased region" description="Low complexity" evidence="2">
    <location>
        <begin position="493"/>
        <end position="512"/>
    </location>
</feature>
<dbReference type="SUPFAM" id="SSF51445">
    <property type="entry name" value="(Trans)glycosidases"/>
    <property type="match status" value="1"/>
</dbReference>
<dbReference type="InterPro" id="IPR003790">
    <property type="entry name" value="GHL10"/>
</dbReference>
<evidence type="ECO:0000313" key="6">
    <source>
        <dbReference type="Proteomes" id="UP001596004"/>
    </source>
</evidence>
<dbReference type="InterPro" id="IPR052177">
    <property type="entry name" value="Divisome_Glycosyl_Hydrolase"/>
</dbReference>
<feature type="signal peptide" evidence="3">
    <location>
        <begin position="1"/>
        <end position="26"/>
    </location>
</feature>
<proteinExistence type="predicted"/>
<keyword evidence="5" id="KW-0378">Hydrolase</keyword>
<feature type="region of interest" description="Disordered" evidence="2">
    <location>
        <begin position="38"/>
        <end position="60"/>
    </location>
</feature>
<feature type="region of interest" description="Disordered" evidence="2">
    <location>
        <begin position="432"/>
        <end position="454"/>
    </location>
</feature>
<name>A0ABV9CKW4_9ACTN</name>
<accession>A0ABV9CKW4</accession>
<keyword evidence="1 3" id="KW-0732">Signal</keyword>
<protein>
    <submittedName>
        <fullName evidence="5">Glycoside hydrolase family 10 protein</fullName>
    </submittedName>
</protein>
<dbReference type="PROSITE" id="PS51318">
    <property type="entry name" value="TAT"/>
    <property type="match status" value="1"/>
</dbReference>
<dbReference type="PANTHER" id="PTHR43405">
    <property type="entry name" value="GLYCOSYL HYDROLASE DIGH"/>
    <property type="match status" value="1"/>
</dbReference>
<dbReference type="InterPro" id="IPR017853">
    <property type="entry name" value="GH"/>
</dbReference>
<reference evidence="6" key="1">
    <citation type="journal article" date="2019" name="Int. J. Syst. Evol. Microbiol.">
        <title>The Global Catalogue of Microorganisms (GCM) 10K type strain sequencing project: providing services to taxonomists for standard genome sequencing and annotation.</title>
        <authorList>
            <consortium name="The Broad Institute Genomics Platform"/>
            <consortium name="The Broad Institute Genome Sequencing Center for Infectious Disease"/>
            <person name="Wu L."/>
            <person name="Ma J."/>
        </authorList>
    </citation>
    <scope>NUCLEOTIDE SEQUENCE [LARGE SCALE GENOMIC DNA]</scope>
    <source>
        <strain evidence="6">CGMCC 4.7132</strain>
    </source>
</reference>
<feature type="region of interest" description="Disordered" evidence="2">
    <location>
        <begin position="481"/>
        <end position="571"/>
    </location>
</feature>
<dbReference type="RefSeq" id="WP_380842773.1">
    <property type="nucleotide sequence ID" value="NZ_JBHSFP010000015.1"/>
</dbReference>
<dbReference type="Proteomes" id="UP001596004">
    <property type="component" value="Unassembled WGS sequence"/>
</dbReference>
<dbReference type="EMBL" id="JBHSFP010000015">
    <property type="protein sequence ID" value="MFC4533367.1"/>
    <property type="molecule type" value="Genomic_DNA"/>
</dbReference>